<proteinExistence type="predicted"/>
<keyword evidence="1" id="KW-0472">Membrane</keyword>
<keyword evidence="1" id="KW-1133">Transmembrane helix</keyword>
<feature type="transmembrane region" description="Helical" evidence="1">
    <location>
        <begin position="72"/>
        <end position="97"/>
    </location>
</feature>
<evidence type="ECO:0000313" key="2">
    <source>
        <dbReference type="EMBL" id="SHM48452.1"/>
    </source>
</evidence>
<reference evidence="2 3" key="1">
    <citation type="submission" date="2016-11" db="EMBL/GenBank/DDBJ databases">
        <authorList>
            <person name="Jaros S."/>
            <person name="Januszkiewicz K."/>
            <person name="Wedrychowicz H."/>
        </authorList>
    </citation>
    <scope>NUCLEOTIDE SEQUENCE [LARGE SCALE GENOMIC DNA]</scope>
    <source>
        <strain evidence="2 3">Y1</strain>
    </source>
</reference>
<evidence type="ECO:0000256" key="1">
    <source>
        <dbReference type="SAM" id="Phobius"/>
    </source>
</evidence>
<evidence type="ECO:0000313" key="3">
    <source>
        <dbReference type="Proteomes" id="UP000184394"/>
    </source>
</evidence>
<feature type="transmembrane region" description="Helical" evidence="1">
    <location>
        <begin position="136"/>
        <end position="157"/>
    </location>
</feature>
<dbReference type="Proteomes" id="UP000184394">
    <property type="component" value="Unassembled WGS sequence"/>
</dbReference>
<sequence>MKILNALLRLAASEILCIFIDITFAASGNPFIKFICLVCTVLLMIFVLADFSVKAARADIKFARMSGETVKAAGIFAAGAAVTVPPLVSWIVLYISAKGGSFDYYRWHKLLNAAFLQLYNLINSSANSSDLTGAELAAMLVPVIVPAMAVIIPYMAVCGRNTDK</sequence>
<protein>
    <submittedName>
        <fullName evidence="2">Uncharacterized protein</fullName>
    </submittedName>
</protein>
<dbReference type="AlphaFoldDB" id="A0A1M7J677"/>
<keyword evidence="1" id="KW-0812">Transmembrane</keyword>
<accession>A0A1M7J677</accession>
<feature type="transmembrane region" description="Helical" evidence="1">
    <location>
        <begin position="31"/>
        <end position="51"/>
    </location>
</feature>
<feature type="transmembrane region" description="Helical" evidence="1">
    <location>
        <begin position="7"/>
        <end position="25"/>
    </location>
</feature>
<organism evidence="2 3">
    <name type="scientific">Ruminococcus flavefaciens</name>
    <dbReference type="NCBI Taxonomy" id="1265"/>
    <lineage>
        <taxon>Bacteria</taxon>
        <taxon>Bacillati</taxon>
        <taxon>Bacillota</taxon>
        <taxon>Clostridia</taxon>
        <taxon>Eubacteriales</taxon>
        <taxon>Oscillospiraceae</taxon>
        <taxon>Ruminococcus</taxon>
    </lineage>
</organism>
<dbReference type="EMBL" id="FRCT01000005">
    <property type="protein sequence ID" value="SHM48452.1"/>
    <property type="molecule type" value="Genomic_DNA"/>
</dbReference>
<gene>
    <name evidence="2" type="ORF">SAMN04487860_105155</name>
</gene>
<name>A0A1M7J677_RUMFL</name>
<dbReference type="OrthoDB" id="1821792at2"/>